<sequence>MNHSRAFLASAGLAALLALASPLRAEVAATRGPHGESATPAKSLTLTPEQEAKVKAGGFTAALVWHTSSDYTTAVNQGAKDEFARLGIAVVAQTDAGFDAAKQKSDVETVMAKKPSAILSLPVDPETAPEAYKPARDAGVTLVFVDNSPKGYEQGKDYVAVVSDDLSQMGKRAGDAMGAALNGKGKIGYVFHDADFYVTNQRDRGFKQTILDSYKGIEIVAEQGLADPTRAEDIANALVAKHPDLDGIYVTWAEPAESVLAALRNAGNTHTRIVTLDLSEPLALDMVKGGNVAAIVADEAYQIGVTAARAAAAGLIGEKTAPFYAVDAIAVTKANLKDGWNRSLHRDPPPTLAAP</sequence>
<feature type="signal peptide" evidence="4">
    <location>
        <begin position="1"/>
        <end position="25"/>
    </location>
</feature>
<dbReference type="Proteomes" id="UP001242480">
    <property type="component" value="Unassembled WGS sequence"/>
</dbReference>
<dbReference type="InterPro" id="IPR025997">
    <property type="entry name" value="SBP_2_dom"/>
</dbReference>
<dbReference type="SUPFAM" id="SSF53822">
    <property type="entry name" value="Periplasmic binding protein-like I"/>
    <property type="match status" value="1"/>
</dbReference>
<comment type="caution">
    <text evidence="6">The sequence shown here is derived from an EMBL/GenBank/DDBJ whole genome shotgun (WGS) entry which is preliminary data.</text>
</comment>
<evidence type="ECO:0000256" key="2">
    <source>
        <dbReference type="ARBA" id="ARBA00007639"/>
    </source>
</evidence>
<feature type="chain" id="PRO_5045449498" evidence="4">
    <location>
        <begin position="26"/>
        <end position="355"/>
    </location>
</feature>
<accession>A0ABU0JB63</accession>
<reference evidence="6 7" key="1">
    <citation type="submission" date="2023-07" db="EMBL/GenBank/DDBJ databases">
        <title>Genomic Encyclopedia of Type Strains, Phase IV (KMG-IV): sequencing the most valuable type-strain genomes for metagenomic binning, comparative biology and taxonomic classification.</title>
        <authorList>
            <person name="Goeker M."/>
        </authorList>
    </citation>
    <scope>NUCLEOTIDE SEQUENCE [LARGE SCALE GENOMIC DNA]</scope>
    <source>
        <strain evidence="6 7">DSM 19619</strain>
    </source>
</reference>
<evidence type="ECO:0000256" key="4">
    <source>
        <dbReference type="SAM" id="SignalP"/>
    </source>
</evidence>
<dbReference type="Pfam" id="PF13407">
    <property type="entry name" value="Peripla_BP_4"/>
    <property type="match status" value="1"/>
</dbReference>
<keyword evidence="3 4" id="KW-0732">Signal</keyword>
<comment type="similarity">
    <text evidence="2">Belongs to the bacterial solute-binding protein 2 family.</text>
</comment>
<proteinExistence type="inferred from homology"/>
<gene>
    <name evidence="6" type="ORF">QO011_004547</name>
</gene>
<dbReference type="InterPro" id="IPR028082">
    <property type="entry name" value="Peripla_BP_I"/>
</dbReference>
<dbReference type="Gene3D" id="3.40.50.2300">
    <property type="match status" value="2"/>
</dbReference>
<evidence type="ECO:0000256" key="1">
    <source>
        <dbReference type="ARBA" id="ARBA00004196"/>
    </source>
</evidence>
<evidence type="ECO:0000259" key="5">
    <source>
        <dbReference type="Pfam" id="PF13407"/>
    </source>
</evidence>
<dbReference type="PANTHER" id="PTHR46847:SF1">
    <property type="entry name" value="D-ALLOSE-BINDING PERIPLASMIC PROTEIN-RELATED"/>
    <property type="match status" value="1"/>
</dbReference>
<dbReference type="RefSeq" id="WP_307276826.1">
    <property type="nucleotide sequence ID" value="NZ_JAUSVX010000009.1"/>
</dbReference>
<comment type="subcellular location">
    <subcellularLocation>
        <location evidence="1">Cell envelope</location>
    </subcellularLocation>
</comment>
<feature type="domain" description="Periplasmic binding protein" evidence="5">
    <location>
        <begin position="64"/>
        <end position="319"/>
    </location>
</feature>
<dbReference type="CDD" id="cd06316">
    <property type="entry name" value="PBP1_ABC_sugar_binding-like"/>
    <property type="match status" value="1"/>
</dbReference>
<evidence type="ECO:0000256" key="3">
    <source>
        <dbReference type="ARBA" id="ARBA00022729"/>
    </source>
</evidence>
<dbReference type="PANTHER" id="PTHR46847">
    <property type="entry name" value="D-ALLOSE-BINDING PERIPLASMIC PROTEIN-RELATED"/>
    <property type="match status" value="1"/>
</dbReference>
<dbReference type="EMBL" id="JAUSVX010000009">
    <property type="protein sequence ID" value="MDQ0471522.1"/>
    <property type="molecule type" value="Genomic_DNA"/>
</dbReference>
<organism evidence="6 7">
    <name type="scientific">Labrys wisconsinensis</name>
    <dbReference type="NCBI Taxonomy" id="425677"/>
    <lineage>
        <taxon>Bacteria</taxon>
        <taxon>Pseudomonadati</taxon>
        <taxon>Pseudomonadota</taxon>
        <taxon>Alphaproteobacteria</taxon>
        <taxon>Hyphomicrobiales</taxon>
        <taxon>Xanthobacteraceae</taxon>
        <taxon>Labrys</taxon>
    </lineage>
</organism>
<keyword evidence="7" id="KW-1185">Reference proteome</keyword>
<evidence type="ECO:0000313" key="6">
    <source>
        <dbReference type="EMBL" id="MDQ0471522.1"/>
    </source>
</evidence>
<protein>
    <submittedName>
        <fullName evidence="6">Ribose transport system substrate-binding protein</fullName>
    </submittedName>
</protein>
<name>A0ABU0JB63_9HYPH</name>
<evidence type="ECO:0000313" key="7">
    <source>
        <dbReference type="Proteomes" id="UP001242480"/>
    </source>
</evidence>